<dbReference type="PANTHER" id="PTHR33866">
    <property type="entry name" value="S-ADENOSYLMETHIONINE DECARBOXYLASE PROENZYME"/>
    <property type="match status" value="1"/>
</dbReference>
<evidence type="ECO:0000313" key="10">
    <source>
        <dbReference type="EMBL" id="OGY14148.1"/>
    </source>
</evidence>
<organism evidence="10 11">
    <name type="scientific">Candidatus Blackburnbacteria bacterium RIFCSPLOWO2_01_FULL_40_20</name>
    <dbReference type="NCBI Taxonomy" id="1797519"/>
    <lineage>
        <taxon>Bacteria</taxon>
        <taxon>Candidatus Blackburniibacteriota</taxon>
    </lineage>
</organism>
<dbReference type="EMBL" id="MHCC01000002">
    <property type="protein sequence ID" value="OGY14148.1"/>
    <property type="molecule type" value="Genomic_DNA"/>
</dbReference>
<keyword evidence="5" id="KW-0620">Polyamine biosynthesis</keyword>
<reference evidence="10 11" key="1">
    <citation type="journal article" date="2016" name="Nat. Commun.">
        <title>Thousands of microbial genomes shed light on interconnected biogeochemical processes in an aquifer system.</title>
        <authorList>
            <person name="Anantharaman K."/>
            <person name="Brown C.T."/>
            <person name="Hug L.A."/>
            <person name="Sharon I."/>
            <person name="Castelle C.J."/>
            <person name="Probst A.J."/>
            <person name="Thomas B.C."/>
            <person name="Singh A."/>
            <person name="Wilkins M.J."/>
            <person name="Karaoz U."/>
            <person name="Brodie E.L."/>
            <person name="Williams K.H."/>
            <person name="Hubbard S.S."/>
            <person name="Banfield J.F."/>
        </authorList>
    </citation>
    <scope>NUCLEOTIDE SEQUENCE [LARGE SCALE GENOMIC DNA]</scope>
</reference>
<dbReference type="PANTHER" id="PTHR33866:SF2">
    <property type="entry name" value="S-ADENOSYLMETHIONINE DECARBOXYLASE PROENZYME"/>
    <property type="match status" value="1"/>
</dbReference>
<evidence type="ECO:0000256" key="8">
    <source>
        <dbReference type="ARBA" id="ARBA00023270"/>
    </source>
</evidence>
<dbReference type="GO" id="GO:0008295">
    <property type="term" value="P:spermidine biosynthetic process"/>
    <property type="evidence" value="ECO:0007669"/>
    <property type="project" value="UniProtKB-KW"/>
</dbReference>
<protein>
    <recommendedName>
        <fullName evidence="12">S-adenosylmethionine decarboxylase proenzyme</fullName>
    </recommendedName>
</protein>
<dbReference type="GO" id="GO:0005829">
    <property type="term" value="C:cytosol"/>
    <property type="evidence" value="ECO:0007669"/>
    <property type="project" value="TreeGrafter"/>
</dbReference>
<dbReference type="InterPro" id="IPR003826">
    <property type="entry name" value="AdoMetDC_fam_prok"/>
</dbReference>
<accession>A0A1G1VFF7</accession>
<evidence type="ECO:0000256" key="6">
    <source>
        <dbReference type="ARBA" id="ARBA00023145"/>
    </source>
</evidence>
<evidence type="ECO:0000256" key="9">
    <source>
        <dbReference type="ARBA" id="ARBA00023317"/>
    </source>
</evidence>
<keyword evidence="4" id="KW-0745">Spermidine biosynthesis</keyword>
<comment type="caution">
    <text evidence="10">The sequence shown here is derived from an EMBL/GenBank/DDBJ whole genome shotgun (WGS) entry which is preliminary data.</text>
</comment>
<evidence type="ECO:0000313" key="11">
    <source>
        <dbReference type="Proteomes" id="UP000178659"/>
    </source>
</evidence>
<evidence type="ECO:0000256" key="5">
    <source>
        <dbReference type="ARBA" id="ARBA00023115"/>
    </source>
</evidence>
<dbReference type="AlphaFoldDB" id="A0A1G1VFF7"/>
<sequence>MQQKRYHIIVDVENCPPEKVNDTTFVKNFLEKLPEKIGMSILYGPVVMEGIPKNPGLSGFLIIDYSHISIHTFASTNEFLIDIFSCKPYDQDTVVNFFLSLVPMDRKNLNIKTVAWG</sequence>
<dbReference type="Proteomes" id="UP000178659">
    <property type="component" value="Unassembled WGS sequence"/>
</dbReference>
<keyword evidence="8" id="KW-0704">Schiff base</keyword>
<evidence type="ECO:0000256" key="7">
    <source>
        <dbReference type="ARBA" id="ARBA00023239"/>
    </source>
</evidence>
<keyword evidence="7" id="KW-0456">Lyase</keyword>
<keyword evidence="2" id="KW-0210">Decarboxylase</keyword>
<evidence type="ECO:0008006" key="12">
    <source>
        <dbReference type="Google" id="ProtNLM"/>
    </source>
</evidence>
<proteinExistence type="predicted"/>
<dbReference type="InterPro" id="IPR016067">
    <property type="entry name" value="S-AdoMet_deCO2ase_core"/>
</dbReference>
<name>A0A1G1VFF7_9BACT</name>
<comment type="cofactor">
    <cofactor evidence="1">
        <name>pyruvate</name>
        <dbReference type="ChEBI" id="CHEBI:15361"/>
    </cofactor>
</comment>
<dbReference type="Gene3D" id="3.60.90.10">
    <property type="entry name" value="S-adenosylmethionine decarboxylase"/>
    <property type="match status" value="1"/>
</dbReference>
<dbReference type="GO" id="GO:0004014">
    <property type="term" value="F:adenosylmethionine decarboxylase activity"/>
    <property type="evidence" value="ECO:0007669"/>
    <property type="project" value="InterPro"/>
</dbReference>
<gene>
    <name evidence="10" type="ORF">A3A77_04790</name>
</gene>
<evidence type="ECO:0000256" key="2">
    <source>
        <dbReference type="ARBA" id="ARBA00022793"/>
    </source>
</evidence>
<evidence type="ECO:0000256" key="1">
    <source>
        <dbReference type="ARBA" id="ARBA00001928"/>
    </source>
</evidence>
<keyword evidence="3" id="KW-0068">Autocatalytic cleavage</keyword>
<keyword evidence="6" id="KW-0865">Zymogen</keyword>
<dbReference type="SUPFAM" id="SSF56276">
    <property type="entry name" value="S-adenosylmethionine decarboxylase"/>
    <property type="match status" value="1"/>
</dbReference>
<evidence type="ECO:0000256" key="4">
    <source>
        <dbReference type="ARBA" id="ARBA00023066"/>
    </source>
</evidence>
<evidence type="ECO:0000256" key="3">
    <source>
        <dbReference type="ARBA" id="ARBA00022813"/>
    </source>
</evidence>
<keyword evidence="9" id="KW-0670">Pyruvate</keyword>
<dbReference type="Pfam" id="PF02675">
    <property type="entry name" value="AdoMet_dc"/>
    <property type="match status" value="1"/>
</dbReference>